<dbReference type="InterPro" id="IPR002656">
    <property type="entry name" value="Acyl_transf_3_dom"/>
</dbReference>
<dbReference type="Proteomes" id="UP000036503">
    <property type="component" value="Unassembled WGS sequence"/>
</dbReference>
<name>A0A0J6ZMC1_9FIRM</name>
<dbReference type="InParanoid" id="A0A0J6ZMC1"/>
<sequence length="364" mass="41576">MGKRIFFIDNLRTCVILLAIICSAASEFMIYPDSHAYLLAQTRSWGADIFISWSAQIILPVLFFISAFFGSSSLHIHVSRVFFKEKWIRLGWPWLFGVLILAPEPAFFSYLNHDSTISFTDFYLYHFWSDGFSQGQFWFLSLLLGFFLLLIAAKKCSHAFLQRKPASIPGPLFWTGIFILHSLGLYITQSVWSNHWINLLYVFTFRANFLITSLIYFFLGVHAYKYRWLTPHGYTPSAAWLPVFLIISVMYACLLSVYAGPALPVLSAAAASLLSLSGLLALTAVFAKWGNQNTRFTITLAHISYPLYFVSETLLQTTAYFLQPLALGGCFKIILILTLTFIYGYLISKYALIHLPCFKKQYFI</sequence>
<feature type="transmembrane region" description="Helical" evidence="1">
    <location>
        <begin position="50"/>
        <end position="69"/>
    </location>
</feature>
<feature type="transmembrane region" description="Helical" evidence="1">
    <location>
        <begin position="172"/>
        <end position="192"/>
    </location>
</feature>
<dbReference type="GO" id="GO:0016747">
    <property type="term" value="F:acyltransferase activity, transferring groups other than amino-acyl groups"/>
    <property type="evidence" value="ECO:0007669"/>
    <property type="project" value="InterPro"/>
</dbReference>
<evidence type="ECO:0000313" key="3">
    <source>
        <dbReference type="EMBL" id="KMO86021.1"/>
    </source>
</evidence>
<feature type="transmembrane region" description="Helical" evidence="1">
    <location>
        <begin position="325"/>
        <end position="346"/>
    </location>
</feature>
<keyword evidence="1" id="KW-0472">Membrane</keyword>
<feature type="transmembrane region" description="Helical" evidence="1">
    <location>
        <begin position="131"/>
        <end position="151"/>
    </location>
</feature>
<keyword evidence="4" id="KW-1185">Reference proteome</keyword>
<dbReference type="STRING" id="39029.BSR42_01880"/>
<proteinExistence type="predicted"/>
<feature type="transmembrane region" description="Helical" evidence="1">
    <location>
        <begin position="239"/>
        <end position="259"/>
    </location>
</feature>
<dbReference type="PANTHER" id="PTHR36927">
    <property type="entry name" value="BLR4337 PROTEIN"/>
    <property type="match status" value="1"/>
</dbReference>
<feature type="transmembrane region" description="Helical" evidence="1">
    <location>
        <begin position="12"/>
        <end position="30"/>
    </location>
</feature>
<organism evidence="3 4">
    <name type="scientific">Megasphaera cerevisiae DSM 20462</name>
    <dbReference type="NCBI Taxonomy" id="1122219"/>
    <lineage>
        <taxon>Bacteria</taxon>
        <taxon>Bacillati</taxon>
        <taxon>Bacillota</taxon>
        <taxon>Negativicutes</taxon>
        <taxon>Veillonellales</taxon>
        <taxon>Veillonellaceae</taxon>
        <taxon>Megasphaera</taxon>
    </lineage>
</organism>
<accession>A0A0J6ZMC1</accession>
<evidence type="ECO:0000313" key="4">
    <source>
        <dbReference type="Proteomes" id="UP000036503"/>
    </source>
</evidence>
<feature type="transmembrane region" description="Helical" evidence="1">
    <location>
        <begin position="265"/>
        <end position="287"/>
    </location>
</feature>
<feature type="transmembrane region" description="Helical" evidence="1">
    <location>
        <begin position="198"/>
        <end position="219"/>
    </location>
</feature>
<dbReference type="InterPro" id="IPR050623">
    <property type="entry name" value="Glucan_succinyl_AcylTrfase"/>
</dbReference>
<dbReference type="Pfam" id="PF01757">
    <property type="entry name" value="Acyl_transf_3"/>
    <property type="match status" value="1"/>
</dbReference>
<keyword evidence="1" id="KW-0812">Transmembrane</keyword>
<gene>
    <name evidence="3" type="ORF">AB840_10350</name>
</gene>
<feature type="domain" description="Acyltransferase 3" evidence="2">
    <location>
        <begin position="7"/>
        <end position="342"/>
    </location>
</feature>
<dbReference type="PATRIC" id="fig|1122219.3.peg.1912"/>
<dbReference type="OrthoDB" id="5446016at2"/>
<reference evidence="3 4" key="1">
    <citation type="submission" date="2015-06" db="EMBL/GenBank/DDBJ databases">
        <title>Draft genome sequence of beer spoilage bacterium Megasphaera cerevisiae type strain 20462.</title>
        <authorList>
            <person name="Kutumbaka K."/>
            <person name="Pasmowitz J."/>
            <person name="Mategko J."/>
            <person name="Reyes D."/>
            <person name="Friedrich A."/>
            <person name="Han S."/>
            <person name="Martens-Habbena W."/>
            <person name="Neal-McKinney J."/>
            <person name="Janagama H.K."/>
            <person name="Nadala C."/>
            <person name="Samadpour M."/>
        </authorList>
    </citation>
    <scope>NUCLEOTIDE SEQUENCE [LARGE SCALE GENOMIC DNA]</scope>
    <source>
        <strain evidence="3 4">DSM 20462</strain>
    </source>
</reference>
<dbReference type="RefSeq" id="WP_048514768.1">
    <property type="nucleotide sequence ID" value="NZ_FUXD01000033.1"/>
</dbReference>
<feature type="transmembrane region" description="Helical" evidence="1">
    <location>
        <begin position="299"/>
        <end position="319"/>
    </location>
</feature>
<dbReference type="PANTHER" id="PTHR36927:SF1">
    <property type="entry name" value="MDO-LIKE PROTEIN"/>
    <property type="match status" value="1"/>
</dbReference>
<evidence type="ECO:0000256" key="1">
    <source>
        <dbReference type="SAM" id="Phobius"/>
    </source>
</evidence>
<feature type="transmembrane region" description="Helical" evidence="1">
    <location>
        <begin position="90"/>
        <end position="111"/>
    </location>
</feature>
<dbReference type="EMBL" id="LEKT01000036">
    <property type="protein sequence ID" value="KMO86021.1"/>
    <property type="molecule type" value="Genomic_DNA"/>
</dbReference>
<protein>
    <recommendedName>
        <fullName evidence="2">Acyltransferase 3 domain-containing protein</fullName>
    </recommendedName>
</protein>
<evidence type="ECO:0000259" key="2">
    <source>
        <dbReference type="Pfam" id="PF01757"/>
    </source>
</evidence>
<dbReference type="AlphaFoldDB" id="A0A0J6ZMC1"/>
<keyword evidence="1" id="KW-1133">Transmembrane helix</keyword>
<comment type="caution">
    <text evidence="3">The sequence shown here is derived from an EMBL/GenBank/DDBJ whole genome shotgun (WGS) entry which is preliminary data.</text>
</comment>